<dbReference type="GO" id="GO:0005886">
    <property type="term" value="C:plasma membrane"/>
    <property type="evidence" value="ECO:0007669"/>
    <property type="project" value="UniProtKB-SubCell"/>
</dbReference>
<dbReference type="GO" id="GO:0055085">
    <property type="term" value="P:transmembrane transport"/>
    <property type="evidence" value="ECO:0007669"/>
    <property type="project" value="InterPro"/>
</dbReference>
<sequence>MKLFLIFLQSVLPIFLIILVAFIYNRFKHIELKSLTDVTLTIFAPLFVFYSLTTHKISIDLLYRPFVFMVFLVIALIVIAIVVFKLLRIDEQYKIPFILSVSMINVGNFGLPLISFVFGEKGVFYSIIFFIVFNIPLSTLAIMLSSNEKNFFYAIKDVLKIPLIHAFLVAIGFSLFNIQLPDFLNKTIGLLSMAAIPLLIFILGLQLSNIKISSRFLRPALVASFLRLVISPIIALFIVYLLGLKGVEKNVAVVQTSAPSALLPLMYAIKFNRSPEFLSTVIFLSTLLSGFTLTILINYLR</sequence>
<keyword evidence="4" id="KW-1003">Cell membrane</keyword>
<dbReference type="Gene3D" id="1.20.1530.20">
    <property type="match status" value="1"/>
</dbReference>
<dbReference type="RefSeq" id="WP_149266648.1">
    <property type="nucleotide sequence ID" value="NZ_VFJB01000006.1"/>
</dbReference>
<feature type="transmembrane region" description="Helical" evidence="8">
    <location>
        <begin position="220"/>
        <end position="244"/>
    </location>
</feature>
<dbReference type="InterPro" id="IPR038770">
    <property type="entry name" value="Na+/solute_symporter_sf"/>
</dbReference>
<dbReference type="InterPro" id="IPR004776">
    <property type="entry name" value="Mem_transp_PIN-like"/>
</dbReference>
<evidence type="ECO:0000256" key="2">
    <source>
        <dbReference type="ARBA" id="ARBA00010145"/>
    </source>
</evidence>
<name>A0A5A8F6R5_9BACT</name>
<evidence type="ECO:0000256" key="4">
    <source>
        <dbReference type="ARBA" id="ARBA00022475"/>
    </source>
</evidence>
<evidence type="ECO:0000256" key="8">
    <source>
        <dbReference type="SAM" id="Phobius"/>
    </source>
</evidence>
<feature type="transmembrane region" description="Helical" evidence="8">
    <location>
        <begin position="124"/>
        <end position="146"/>
    </location>
</feature>
<evidence type="ECO:0000313" key="9">
    <source>
        <dbReference type="EMBL" id="KAA0257675.1"/>
    </source>
</evidence>
<comment type="subcellular location">
    <subcellularLocation>
        <location evidence="1">Cell membrane</location>
        <topology evidence="1">Multi-pass membrane protein</topology>
    </subcellularLocation>
</comment>
<accession>A0A5A8F6R5</accession>
<evidence type="ECO:0000256" key="5">
    <source>
        <dbReference type="ARBA" id="ARBA00022692"/>
    </source>
</evidence>
<feature type="transmembrane region" description="Helical" evidence="8">
    <location>
        <begin position="35"/>
        <end position="53"/>
    </location>
</feature>
<feature type="transmembrane region" description="Helical" evidence="8">
    <location>
        <begin position="158"/>
        <end position="176"/>
    </location>
</feature>
<evidence type="ECO:0000313" key="10">
    <source>
        <dbReference type="Proteomes" id="UP000322876"/>
    </source>
</evidence>
<dbReference type="EMBL" id="VFJB01000006">
    <property type="protein sequence ID" value="KAA0257675.1"/>
    <property type="molecule type" value="Genomic_DNA"/>
</dbReference>
<feature type="transmembrane region" description="Helical" evidence="8">
    <location>
        <begin position="96"/>
        <end position="118"/>
    </location>
</feature>
<comment type="similarity">
    <text evidence="2">Belongs to the auxin efflux carrier (TC 2.A.69) family.</text>
</comment>
<dbReference type="PANTHER" id="PTHR36838">
    <property type="entry name" value="AUXIN EFFLUX CARRIER FAMILY PROTEIN"/>
    <property type="match status" value="1"/>
</dbReference>
<protein>
    <submittedName>
        <fullName evidence="9">AEC family transporter</fullName>
    </submittedName>
</protein>
<evidence type="ECO:0000256" key="1">
    <source>
        <dbReference type="ARBA" id="ARBA00004651"/>
    </source>
</evidence>
<keyword evidence="5 8" id="KW-0812">Transmembrane</keyword>
<evidence type="ECO:0000256" key="3">
    <source>
        <dbReference type="ARBA" id="ARBA00022448"/>
    </source>
</evidence>
<dbReference type="PANTHER" id="PTHR36838:SF1">
    <property type="entry name" value="SLR1864 PROTEIN"/>
    <property type="match status" value="1"/>
</dbReference>
<evidence type="ECO:0000256" key="7">
    <source>
        <dbReference type="ARBA" id="ARBA00023136"/>
    </source>
</evidence>
<proteinExistence type="inferred from homology"/>
<dbReference type="Proteomes" id="UP000322876">
    <property type="component" value="Unassembled WGS sequence"/>
</dbReference>
<comment type="caution">
    <text evidence="9">The sequence shown here is derived from an EMBL/GenBank/DDBJ whole genome shotgun (WGS) entry which is preliminary data.</text>
</comment>
<keyword evidence="10" id="KW-1185">Reference proteome</keyword>
<keyword evidence="6 8" id="KW-1133">Transmembrane helix</keyword>
<reference evidence="9 10" key="1">
    <citation type="submission" date="2019-06" db="EMBL/GenBank/DDBJ databases">
        <title>Genomic insights into carbon and energy metabolism of Deferribacter autotrophicus revealed new metabolic traits in the phylum Deferribacteres.</title>
        <authorList>
            <person name="Slobodkin A.I."/>
            <person name="Slobodkina G.B."/>
            <person name="Allioux M."/>
            <person name="Alain K."/>
            <person name="Jebbar M."/>
            <person name="Shadrin V."/>
            <person name="Kublanov I.V."/>
            <person name="Toshchakov S.V."/>
            <person name="Bonch-Osmolovskaya E.A."/>
        </authorList>
    </citation>
    <scope>NUCLEOTIDE SEQUENCE [LARGE SCALE GENOMIC DNA]</scope>
    <source>
        <strain evidence="9 10">SL50</strain>
    </source>
</reference>
<dbReference type="OrthoDB" id="148377at2"/>
<feature type="transmembrane region" description="Helical" evidence="8">
    <location>
        <begin position="188"/>
        <end position="208"/>
    </location>
</feature>
<evidence type="ECO:0000256" key="6">
    <source>
        <dbReference type="ARBA" id="ARBA00022989"/>
    </source>
</evidence>
<organism evidence="9 10">
    <name type="scientific">Deferribacter autotrophicus</name>
    <dbReference type="NCBI Taxonomy" id="500465"/>
    <lineage>
        <taxon>Bacteria</taxon>
        <taxon>Pseudomonadati</taxon>
        <taxon>Deferribacterota</taxon>
        <taxon>Deferribacteres</taxon>
        <taxon>Deferribacterales</taxon>
        <taxon>Deferribacteraceae</taxon>
        <taxon>Deferribacter</taxon>
    </lineage>
</organism>
<dbReference type="AlphaFoldDB" id="A0A5A8F6R5"/>
<dbReference type="Pfam" id="PF03547">
    <property type="entry name" value="Mem_trans"/>
    <property type="match status" value="2"/>
</dbReference>
<feature type="transmembrane region" description="Helical" evidence="8">
    <location>
        <begin position="6"/>
        <end position="23"/>
    </location>
</feature>
<keyword evidence="3" id="KW-0813">Transport</keyword>
<feature type="transmembrane region" description="Helical" evidence="8">
    <location>
        <begin position="65"/>
        <end position="84"/>
    </location>
</feature>
<feature type="transmembrane region" description="Helical" evidence="8">
    <location>
        <begin position="281"/>
        <end position="300"/>
    </location>
</feature>
<keyword evidence="7 8" id="KW-0472">Membrane</keyword>
<gene>
    <name evidence="9" type="ORF">FHQ18_07995</name>
</gene>